<proteinExistence type="predicted"/>
<dbReference type="EMBL" id="CZAY01000012">
    <property type="protein sequence ID" value="CUP70097.1"/>
    <property type="molecule type" value="Genomic_DNA"/>
</dbReference>
<evidence type="ECO:0000313" key="3">
    <source>
        <dbReference type="Proteomes" id="UP000095485"/>
    </source>
</evidence>
<evidence type="ECO:0000313" key="2">
    <source>
        <dbReference type="EMBL" id="CUP70097.1"/>
    </source>
</evidence>
<dbReference type="InterPro" id="IPR032340">
    <property type="entry name" value="DUF4860"/>
</dbReference>
<evidence type="ECO:0008006" key="4">
    <source>
        <dbReference type="Google" id="ProtNLM"/>
    </source>
</evidence>
<dbReference type="RefSeq" id="WP_055283264.1">
    <property type="nucleotide sequence ID" value="NZ_CZAY01000012.1"/>
</dbReference>
<keyword evidence="1" id="KW-0472">Membrane</keyword>
<dbReference type="OrthoDB" id="1863061at2"/>
<organism evidence="2 3">
    <name type="scientific">Dorea longicatena</name>
    <dbReference type="NCBI Taxonomy" id="88431"/>
    <lineage>
        <taxon>Bacteria</taxon>
        <taxon>Bacillati</taxon>
        <taxon>Bacillota</taxon>
        <taxon>Clostridia</taxon>
        <taxon>Lachnospirales</taxon>
        <taxon>Lachnospiraceae</taxon>
        <taxon>Dorea</taxon>
    </lineage>
</organism>
<feature type="transmembrane region" description="Helical" evidence="1">
    <location>
        <begin position="12"/>
        <end position="38"/>
    </location>
</feature>
<dbReference type="Proteomes" id="UP000095485">
    <property type="component" value="Unassembled WGS sequence"/>
</dbReference>
<dbReference type="Pfam" id="PF16152">
    <property type="entry name" value="DUF4860"/>
    <property type="match status" value="1"/>
</dbReference>
<keyword evidence="1" id="KW-0812">Transmembrane</keyword>
<dbReference type="AlphaFoldDB" id="A0A174QET8"/>
<name>A0A174QET8_9FIRM</name>
<evidence type="ECO:0000256" key="1">
    <source>
        <dbReference type="SAM" id="Phobius"/>
    </source>
</evidence>
<accession>A0A174QET8</accession>
<dbReference type="GeneID" id="96229046"/>
<reference evidence="2 3" key="1">
    <citation type="submission" date="2015-09" db="EMBL/GenBank/DDBJ databases">
        <authorList>
            <consortium name="Pathogen Informatics"/>
        </authorList>
    </citation>
    <scope>NUCLEOTIDE SEQUENCE [LARGE SCALE GENOMIC DNA]</scope>
    <source>
        <strain evidence="2 3">2789STDY5834914</strain>
    </source>
</reference>
<sequence length="161" mass="17719">MRFQRQKNHVIDLLFPIAVLFVFAISSFLVLVLSAHIYSSQTQKMNTGYTVHTSLAYVAEKIRQNDSDGGISAGTFQGQECLVLKGGSGDIRYTTYIYSYKGKLKELTLRDGTDASPSDGKDILAVADFSVSEIRPGLFRFTSTDTDGTTASVTISERSRQ</sequence>
<protein>
    <recommendedName>
        <fullName evidence="4">DUF4860 domain-containing protein</fullName>
    </recommendedName>
</protein>
<keyword evidence="1" id="KW-1133">Transmembrane helix</keyword>
<gene>
    <name evidence="2" type="ORF">ERS852526_01758</name>
</gene>